<dbReference type="Pfam" id="PF20703">
    <property type="entry name" value="nSTAND1"/>
    <property type="match status" value="1"/>
</dbReference>
<accession>A0A6S6SKX4</accession>
<sequence>MIYVKGLQAKPLKLSLATLSDDARFSMDGFKPYKSSGEYKQEKLEGSIKKVSQIHDGTQHIDVYELYIGEGDKVEKGYSGSAIVSKQSAQVVAVVTTRVTSGKQAYAIPLKYLKEIWDELNPKLFDTVTPFVGISAFDRVDRAYFFGRDREIEEISRQIKIDSMIAVIGDSGSGKSSLIKAGVIPKILKEYYVLETRPAQNPFFELVHVVAKVCETRNYSEMEIGYFIDKIKTKKPQAIHAVFERLWEFLF</sequence>
<protein>
    <recommendedName>
        <fullName evidence="1">Novel STAND NTPase 1 domain-containing protein</fullName>
    </recommendedName>
</protein>
<organism evidence="2">
    <name type="scientific">uncultured Sulfurovum sp</name>
    <dbReference type="NCBI Taxonomy" id="269237"/>
    <lineage>
        <taxon>Bacteria</taxon>
        <taxon>Pseudomonadati</taxon>
        <taxon>Campylobacterota</taxon>
        <taxon>Epsilonproteobacteria</taxon>
        <taxon>Campylobacterales</taxon>
        <taxon>Sulfurovaceae</taxon>
        <taxon>Sulfurovum</taxon>
        <taxon>environmental samples</taxon>
    </lineage>
</organism>
<dbReference type="EMBL" id="CACVAU010000011">
    <property type="protein sequence ID" value="CAA6803605.1"/>
    <property type="molecule type" value="Genomic_DNA"/>
</dbReference>
<gene>
    <name evidence="2" type="ORF">HELGO_WM11320</name>
</gene>
<feature type="domain" description="Novel STAND NTPase 1" evidence="1">
    <location>
        <begin position="130"/>
        <end position="230"/>
    </location>
</feature>
<dbReference type="SUPFAM" id="SSF52540">
    <property type="entry name" value="P-loop containing nucleoside triphosphate hydrolases"/>
    <property type="match status" value="1"/>
</dbReference>
<proteinExistence type="predicted"/>
<dbReference type="InterPro" id="IPR027417">
    <property type="entry name" value="P-loop_NTPase"/>
</dbReference>
<dbReference type="InterPro" id="IPR049052">
    <property type="entry name" value="nSTAND1"/>
</dbReference>
<evidence type="ECO:0000259" key="1">
    <source>
        <dbReference type="Pfam" id="PF20703"/>
    </source>
</evidence>
<evidence type="ECO:0000313" key="2">
    <source>
        <dbReference type="EMBL" id="CAA6803605.1"/>
    </source>
</evidence>
<reference evidence="2" key="1">
    <citation type="submission" date="2020-01" db="EMBL/GenBank/DDBJ databases">
        <authorList>
            <person name="Meier V. D."/>
            <person name="Meier V D."/>
        </authorList>
    </citation>
    <scope>NUCLEOTIDE SEQUENCE</scope>
    <source>
        <strain evidence="2">HLG_WM_MAG_05</strain>
    </source>
</reference>
<name>A0A6S6SKX4_9BACT</name>
<dbReference type="Gene3D" id="3.40.50.300">
    <property type="entry name" value="P-loop containing nucleotide triphosphate hydrolases"/>
    <property type="match status" value="1"/>
</dbReference>
<dbReference type="AlphaFoldDB" id="A0A6S6SKX4"/>